<reference evidence="2" key="1">
    <citation type="submission" date="2022-01" db="EMBL/GenBank/DDBJ databases">
        <authorList>
            <person name="King R."/>
        </authorList>
    </citation>
    <scope>NUCLEOTIDE SEQUENCE</scope>
</reference>
<dbReference type="EMBL" id="OV651813">
    <property type="protein sequence ID" value="CAH1099483.1"/>
    <property type="molecule type" value="Genomic_DNA"/>
</dbReference>
<dbReference type="Proteomes" id="UP001153636">
    <property type="component" value="Chromosome 1"/>
</dbReference>
<gene>
    <name evidence="2" type="ORF">PSYICH_LOCUS972</name>
</gene>
<sequence>MEKPYRDMKKTMLKWNFCRGFVFSPTSLALQIRGSYIQHQLVLQTINDLKPLLLTRLEASKQLSGEKSEQESDDHLTDTRKLKVSARMDALESKFDKTQEILETILKSVTNNRSEQEEEEDFLYSDRSEYESDGVNYDNMG</sequence>
<accession>A0A9P0G4C2</accession>
<feature type="region of interest" description="Disordered" evidence="1">
    <location>
        <begin position="107"/>
        <end position="141"/>
    </location>
</feature>
<evidence type="ECO:0000256" key="1">
    <source>
        <dbReference type="SAM" id="MobiDB-lite"/>
    </source>
</evidence>
<evidence type="ECO:0000313" key="2">
    <source>
        <dbReference type="EMBL" id="CAH1099483.1"/>
    </source>
</evidence>
<keyword evidence="3" id="KW-1185">Reference proteome</keyword>
<evidence type="ECO:0000313" key="3">
    <source>
        <dbReference type="Proteomes" id="UP001153636"/>
    </source>
</evidence>
<dbReference type="OrthoDB" id="7483379at2759"/>
<protein>
    <submittedName>
        <fullName evidence="2">Uncharacterized protein</fullName>
    </submittedName>
</protein>
<dbReference type="AlphaFoldDB" id="A0A9P0G4C2"/>
<organism evidence="2 3">
    <name type="scientific">Psylliodes chrysocephalus</name>
    <dbReference type="NCBI Taxonomy" id="3402493"/>
    <lineage>
        <taxon>Eukaryota</taxon>
        <taxon>Metazoa</taxon>
        <taxon>Ecdysozoa</taxon>
        <taxon>Arthropoda</taxon>
        <taxon>Hexapoda</taxon>
        <taxon>Insecta</taxon>
        <taxon>Pterygota</taxon>
        <taxon>Neoptera</taxon>
        <taxon>Endopterygota</taxon>
        <taxon>Coleoptera</taxon>
        <taxon>Polyphaga</taxon>
        <taxon>Cucujiformia</taxon>
        <taxon>Chrysomeloidea</taxon>
        <taxon>Chrysomelidae</taxon>
        <taxon>Galerucinae</taxon>
        <taxon>Alticini</taxon>
        <taxon>Psylliodes</taxon>
    </lineage>
</organism>
<name>A0A9P0G4C2_9CUCU</name>
<proteinExistence type="predicted"/>